<dbReference type="EMBL" id="CADCTQ010000178">
    <property type="protein sequence ID" value="CAA9251547.1"/>
    <property type="molecule type" value="Genomic_DNA"/>
</dbReference>
<dbReference type="Gene3D" id="3.10.180.10">
    <property type="entry name" value="2,3-Dihydroxybiphenyl 1,2-Dioxygenase, domain 1"/>
    <property type="match status" value="1"/>
</dbReference>
<dbReference type="PANTHER" id="PTHR46142:SF3">
    <property type="entry name" value="F18B13.24 PROTEIN"/>
    <property type="match status" value="1"/>
</dbReference>
<dbReference type="AlphaFoldDB" id="A0A6J4IIQ2"/>
<name>A0A6J4IIQ2_9SPHI</name>
<evidence type="ECO:0000313" key="2">
    <source>
        <dbReference type="EMBL" id="CAA9251547.1"/>
    </source>
</evidence>
<proteinExistence type="predicted"/>
<dbReference type="SUPFAM" id="SSF54593">
    <property type="entry name" value="Glyoxalase/Bleomycin resistance protein/Dihydroxybiphenyl dioxygenase"/>
    <property type="match status" value="1"/>
</dbReference>
<protein>
    <recommendedName>
        <fullName evidence="1">VOC domain-containing protein</fullName>
    </recommendedName>
</protein>
<dbReference type="InterPro" id="IPR037523">
    <property type="entry name" value="VOC_core"/>
</dbReference>
<organism evidence="2">
    <name type="scientific">uncultured Cytophagales bacterium</name>
    <dbReference type="NCBI Taxonomy" id="158755"/>
    <lineage>
        <taxon>Bacteria</taxon>
        <taxon>Pseudomonadati</taxon>
        <taxon>Bacteroidota</taxon>
        <taxon>Sphingobacteriia</taxon>
        <taxon>Sphingobacteriales</taxon>
        <taxon>environmental samples</taxon>
    </lineage>
</organism>
<dbReference type="Pfam" id="PF00903">
    <property type="entry name" value="Glyoxalase"/>
    <property type="match status" value="1"/>
</dbReference>
<dbReference type="PROSITE" id="PS51819">
    <property type="entry name" value="VOC"/>
    <property type="match status" value="1"/>
</dbReference>
<sequence length="122" mass="13534">MHIKAVNHVALHVADVAESVAFYGQVLDLQPMPRPAFDFPGAWFRIGTDQELHLIGDRTEAVRSHSRGTHFALHVPDVEAAGRELRGKGIAFSGPKTRPDGILQIFLQDPDGHYIELCEVKE</sequence>
<reference evidence="2" key="1">
    <citation type="submission" date="2020-02" db="EMBL/GenBank/DDBJ databases">
        <authorList>
            <person name="Meier V. D."/>
        </authorList>
    </citation>
    <scope>NUCLEOTIDE SEQUENCE</scope>
    <source>
        <strain evidence="2">AVDCRST_MAG56</strain>
    </source>
</reference>
<accession>A0A6J4IIQ2</accession>
<dbReference type="PANTHER" id="PTHR46142">
    <property type="match status" value="1"/>
</dbReference>
<dbReference type="InterPro" id="IPR004360">
    <property type="entry name" value="Glyas_Fos-R_dOase_dom"/>
</dbReference>
<evidence type="ECO:0000259" key="1">
    <source>
        <dbReference type="PROSITE" id="PS51819"/>
    </source>
</evidence>
<feature type="domain" description="VOC" evidence="1">
    <location>
        <begin position="5"/>
        <end position="120"/>
    </location>
</feature>
<dbReference type="InterPro" id="IPR029068">
    <property type="entry name" value="Glyas_Bleomycin-R_OHBP_Dase"/>
</dbReference>
<gene>
    <name evidence="2" type="ORF">AVDCRST_MAG56-1962</name>
</gene>